<gene>
    <name evidence="2" type="ORF">N0B31_16975</name>
</gene>
<dbReference type="RefSeq" id="WP_260592809.1">
    <property type="nucleotide sequence ID" value="NZ_CP104003.1"/>
</dbReference>
<evidence type="ECO:0000259" key="1">
    <source>
        <dbReference type="Pfam" id="PF24422"/>
    </source>
</evidence>
<dbReference type="GeneID" id="74944151"/>
<protein>
    <recommendedName>
        <fullName evidence="1">DUF7552 domain-containing protein</fullName>
    </recommendedName>
</protein>
<dbReference type="Pfam" id="PF24422">
    <property type="entry name" value="DUF7552"/>
    <property type="match status" value="1"/>
</dbReference>
<sequence>MPPASDESTETPAYESPLLRARDRVAALVADEGPFTVACAETGVSPPPVSDARFASFADAERARDAAVDYRTALRNLDPGLPSYDLAVCEARDTSLGFASVRETTADRRANGLPRTRRTVTLAGAGSDEWLRVENAPVVDLVGPETLLDDEVVERQLEAMGRER</sequence>
<keyword evidence="3" id="KW-1185">Reference proteome</keyword>
<organism evidence="2 3">
    <name type="scientific">Salinirubellus salinus</name>
    <dbReference type="NCBI Taxonomy" id="1364945"/>
    <lineage>
        <taxon>Archaea</taxon>
        <taxon>Methanobacteriati</taxon>
        <taxon>Methanobacteriota</taxon>
        <taxon>Stenosarchaea group</taxon>
        <taxon>Halobacteria</taxon>
        <taxon>Halobacteriales</taxon>
        <taxon>Natronomonadaceae</taxon>
        <taxon>Salinirubellus</taxon>
    </lineage>
</organism>
<evidence type="ECO:0000313" key="2">
    <source>
        <dbReference type="EMBL" id="UWM53815.1"/>
    </source>
</evidence>
<reference evidence="2" key="1">
    <citation type="submission" date="2022-09" db="EMBL/GenBank/DDBJ databases">
        <title>Diverse halophilic archaea isolated from saline environments.</title>
        <authorList>
            <person name="Cui H.-L."/>
        </authorList>
    </citation>
    <scope>NUCLEOTIDE SEQUENCE</scope>
    <source>
        <strain evidence="2">ZS-35-S2</strain>
    </source>
</reference>
<dbReference type="AlphaFoldDB" id="A0A9E7R383"/>
<evidence type="ECO:0000313" key="3">
    <source>
        <dbReference type="Proteomes" id="UP001057580"/>
    </source>
</evidence>
<dbReference type="EMBL" id="CP104003">
    <property type="protein sequence ID" value="UWM53815.1"/>
    <property type="molecule type" value="Genomic_DNA"/>
</dbReference>
<accession>A0A9E7R383</accession>
<dbReference type="InterPro" id="IPR055974">
    <property type="entry name" value="DUF7552"/>
</dbReference>
<dbReference type="Proteomes" id="UP001057580">
    <property type="component" value="Chromosome"/>
</dbReference>
<name>A0A9E7R383_9EURY</name>
<proteinExistence type="predicted"/>
<dbReference type="KEGG" id="ssai:N0B31_16975"/>
<feature type="domain" description="DUF7552" evidence="1">
    <location>
        <begin position="18"/>
        <end position="91"/>
    </location>
</feature>